<dbReference type="SUPFAM" id="SSF56553">
    <property type="entry name" value="Insert subdomain of RNA polymerase alpha subunit"/>
    <property type="match status" value="1"/>
</dbReference>
<name>A0A0G0JSW2_9BACT</name>
<dbReference type="SUPFAM" id="SSF55257">
    <property type="entry name" value="RBP11-like subunits of RNA polymerase"/>
    <property type="match status" value="1"/>
</dbReference>
<evidence type="ECO:0000256" key="7">
    <source>
        <dbReference type="ARBA" id="ARBA00023163"/>
    </source>
</evidence>
<evidence type="ECO:0000256" key="6">
    <source>
        <dbReference type="ARBA" id="ARBA00022695"/>
    </source>
</evidence>
<dbReference type="EMBL" id="LBUU01000010">
    <property type="protein sequence ID" value="KKQ69727.1"/>
    <property type="molecule type" value="Genomic_DNA"/>
</dbReference>
<evidence type="ECO:0000256" key="2">
    <source>
        <dbReference type="ARBA" id="ARBA00012418"/>
    </source>
</evidence>
<dbReference type="Gene3D" id="2.170.120.12">
    <property type="entry name" value="DNA-directed RNA polymerase, insert domain"/>
    <property type="match status" value="1"/>
</dbReference>
<evidence type="ECO:0000256" key="10">
    <source>
        <dbReference type="ARBA" id="ARBA00048552"/>
    </source>
</evidence>
<dbReference type="Gene3D" id="3.30.1360.10">
    <property type="entry name" value="RNA polymerase, RBP11-like subunit"/>
    <property type="match status" value="1"/>
</dbReference>
<reference evidence="13 14" key="1">
    <citation type="journal article" date="2015" name="Nature">
        <title>rRNA introns, odd ribosomes, and small enigmatic genomes across a large radiation of phyla.</title>
        <authorList>
            <person name="Brown C.T."/>
            <person name="Hug L.A."/>
            <person name="Thomas B.C."/>
            <person name="Sharon I."/>
            <person name="Castelle C.J."/>
            <person name="Singh A."/>
            <person name="Wilkins M.J."/>
            <person name="Williams K.H."/>
            <person name="Banfield J.F."/>
        </authorList>
    </citation>
    <scope>NUCLEOTIDE SEQUENCE [LARGE SCALE GENOMIC DNA]</scope>
</reference>
<dbReference type="InterPro" id="IPR011263">
    <property type="entry name" value="DNA-dir_RNA_pol_RpoA/D/Rpb3"/>
</dbReference>
<evidence type="ECO:0000259" key="12">
    <source>
        <dbReference type="SMART" id="SM00662"/>
    </source>
</evidence>
<dbReference type="FunFam" id="2.170.120.12:FF:000001">
    <property type="entry name" value="DNA-directed RNA polymerase subunit alpha"/>
    <property type="match status" value="1"/>
</dbReference>
<dbReference type="InterPro" id="IPR036603">
    <property type="entry name" value="RBP11-like"/>
</dbReference>
<feature type="compositionally biased region" description="Acidic residues" evidence="11">
    <location>
        <begin position="234"/>
        <end position="252"/>
    </location>
</feature>
<dbReference type="InterPro" id="IPR011262">
    <property type="entry name" value="DNA-dir_RNA_pol_insert"/>
</dbReference>
<dbReference type="GO" id="GO:0006351">
    <property type="term" value="P:DNA-templated transcription"/>
    <property type="evidence" value="ECO:0007669"/>
    <property type="project" value="InterPro"/>
</dbReference>
<keyword evidence="7" id="KW-0804">Transcription</keyword>
<evidence type="ECO:0000313" key="13">
    <source>
        <dbReference type="EMBL" id="KKQ69727.1"/>
    </source>
</evidence>
<comment type="catalytic activity">
    <reaction evidence="10">
        <text>RNA(n) + a ribonucleoside 5'-triphosphate = RNA(n+1) + diphosphate</text>
        <dbReference type="Rhea" id="RHEA:21248"/>
        <dbReference type="Rhea" id="RHEA-COMP:14527"/>
        <dbReference type="Rhea" id="RHEA-COMP:17342"/>
        <dbReference type="ChEBI" id="CHEBI:33019"/>
        <dbReference type="ChEBI" id="CHEBI:61557"/>
        <dbReference type="ChEBI" id="CHEBI:140395"/>
        <dbReference type="EC" id="2.7.7.6"/>
    </reaction>
</comment>
<keyword evidence="5" id="KW-0808">Transferase</keyword>
<evidence type="ECO:0000256" key="11">
    <source>
        <dbReference type="SAM" id="MobiDB-lite"/>
    </source>
</evidence>
<dbReference type="Pfam" id="PF01193">
    <property type="entry name" value="RNA_pol_L"/>
    <property type="match status" value="1"/>
</dbReference>
<dbReference type="GO" id="GO:0003677">
    <property type="term" value="F:DNA binding"/>
    <property type="evidence" value="ECO:0007669"/>
    <property type="project" value="InterPro"/>
</dbReference>
<dbReference type="Proteomes" id="UP000034022">
    <property type="component" value="Unassembled WGS sequence"/>
</dbReference>
<comment type="similarity">
    <text evidence="1">Belongs to the RNA polymerase alpha chain family.</text>
</comment>
<sequence length="265" mass="29758">MENIALAKKISYHPGETNNRGEVIIEPCFPGYGITLSNSLRRVLLSSLTGAAPVGIVIEGVSHEFMTLPHLKEDILEFILNVKQLRLKMFTDEPVILNLEVHGKKTIKASDIEKNPLVEIANPDLELGSITDMAGKLKAQIYVEKGMGYVTIESREKKQNIVNYIEMDSIFTPVISVGIKIENVRVGKMTNWDKIVLDIKTDGTIEPKDAFNESVKILINQFKALNPDFKEEEKADPEEEIKESEDVAEEEVAVEKKRRGRPKNS</sequence>
<dbReference type="Pfam" id="PF01000">
    <property type="entry name" value="RNA_pol_A_bac"/>
    <property type="match status" value="1"/>
</dbReference>
<gene>
    <name evidence="13" type="ORF">US91_C0010G0023</name>
</gene>
<dbReference type="PATRIC" id="fig|1618638.3.peg.1084"/>
<dbReference type="InterPro" id="IPR036643">
    <property type="entry name" value="RNApol_insert_sf"/>
</dbReference>
<dbReference type="GO" id="GO:0000428">
    <property type="term" value="C:DNA-directed RNA polymerase complex"/>
    <property type="evidence" value="ECO:0007669"/>
    <property type="project" value="UniProtKB-KW"/>
</dbReference>
<protein>
    <recommendedName>
        <fullName evidence="3">DNA-directed RNA polymerase subunit alpha</fullName>
        <ecNumber evidence="2">2.7.7.6</ecNumber>
    </recommendedName>
    <alternativeName>
        <fullName evidence="9">RNA polymerase subunit alpha</fullName>
    </alternativeName>
    <alternativeName>
        <fullName evidence="8">Transcriptase subunit alpha</fullName>
    </alternativeName>
</protein>
<evidence type="ECO:0000313" key="14">
    <source>
        <dbReference type="Proteomes" id="UP000034022"/>
    </source>
</evidence>
<dbReference type="AlphaFoldDB" id="A0A0G0JSW2"/>
<dbReference type="GO" id="GO:0005737">
    <property type="term" value="C:cytoplasm"/>
    <property type="evidence" value="ECO:0007669"/>
    <property type="project" value="UniProtKB-ARBA"/>
</dbReference>
<dbReference type="GO" id="GO:0003899">
    <property type="term" value="F:DNA-directed RNA polymerase activity"/>
    <property type="evidence" value="ECO:0007669"/>
    <property type="project" value="UniProtKB-EC"/>
</dbReference>
<accession>A0A0G0JSW2</accession>
<dbReference type="SMART" id="SM00662">
    <property type="entry name" value="RPOLD"/>
    <property type="match status" value="1"/>
</dbReference>
<evidence type="ECO:0000256" key="9">
    <source>
        <dbReference type="ARBA" id="ARBA00033070"/>
    </source>
</evidence>
<evidence type="ECO:0000256" key="5">
    <source>
        <dbReference type="ARBA" id="ARBA00022679"/>
    </source>
</evidence>
<dbReference type="NCBIfam" id="TIGR02027">
    <property type="entry name" value="rpoA"/>
    <property type="match status" value="1"/>
</dbReference>
<dbReference type="CDD" id="cd06928">
    <property type="entry name" value="RNAP_alpha_NTD"/>
    <property type="match status" value="1"/>
</dbReference>
<evidence type="ECO:0000256" key="1">
    <source>
        <dbReference type="ARBA" id="ARBA00007123"/>
    </source>
</evidence>
<feature type="domain" description="DNA-directed RNA polymerase RpoA/D/Rpb3-type" evidence="12">
    <location>
        <begin position="20"/>
        <end position="228"/>
    </location>
</feature>
<proteinExistence type="inferred from homology"/>
<evidence type="ECO:0000256" key="4">
    <source>
        <dbReference type="ARBA" id="ARBA00022478"/>
    </source>
</evidence>
<dbReference type="EC" id="2.7.7.6" evidence="2"/>
<dbReference type="GO" id="GO:0046983">
    <property type="term" value="F:protein dimerization activity"/>
    <property type="evidence" value="ECO:0007669"/>
    <property type="project" value="InterPro"/>
</dbReference>
<evidence type="ECO:0000256" key="8">
    <source>
        <dbReference type="ARBA" id="ARBA00032524"/>
    </source>
</evidence>
<dbReference type="InterPro" id="IPR011773">
    <property type="entry name" value="DNA-dir_RpoA"/>
</dbReference>
<evidence type="ECO:0000256" key="3">
    <source>
        <dbReference type="ARBA" id="ARBA00015972"/>
    </source>
</evidence>
<comment type="caution">
    <text evidence="13">The sequence shown here is derived from an EMBL/GenBank/DDBJ whole genome shotgun (WGS) entry which is preliminary data.</text>
</comment>
<keyword evidence="6" id="KW-0548">Nucleotidyltransferase</keyword>
<feature type="compositionally biased region" description="Basic residues" evidence="11">
    <location>
        <begin position="256"/>
        <end position="265"/>
    </location>
</feature>
<keyword evidence="4 13" id="KW-0240">DNA-directed RNA polymerase</keyword>
<organism evidence="13 14">
    <name type="scientific">Candidatus Falkowbacteria bacterium GW2011_GWE1_38_31</name>
    <dbReference type="NCBI Taxonomy" id="1618638"/>
    <lineage>
        <taxon>Bacteria</taxon>
        <taxon>Candidatus Falkowiibacteriota</taxon>
    </lineage>
</organism>
<feature type="region of interest" description="Disordered" evidence="11">
    <location>
        <begin position="229"/>
        <end position="265"/>
    </location>
</feature>